<reference evidence="1" key="1">
    <citation type="submission" date="2022-04" db="EMBL/GenBank/DDBJ databases">
        <title>Genomic mining of Alcaligenes faecalis D334 producing ectoin and derivatives.</title>
        <authorList>
            <person name="Doan V.T."/>
            <person name="Quach N.T."/>
            <person name="Vu T.-H.-N."/>
            <person name="Phi Q.-T."/>
        </authorList>
    </citation>
    <scope>NUCLEOTIDE SEQUENCE</scope>
    <source>
        <strain evidence="1">D334</strain>
    </source>
</reference>
<sequence length="236" mass="26416">MLSTCESPNKWLAVHAKLEGISLMDHLYNRLNGIYPNKFRSNFKDIQAIQDWKDAWAEAFDEEGIVPQDVALGIKNCRRMFDWPPSLPEFLRACRPHLEADVAFFEAVRGMQARAKGETGTWSHPAIFHAAIAVGQYDMMNQAYQQLENHWNKALASQLALGAWADIPAPALALPSPVDSKEVRAEGQKKVRELAHQAFNQKGKDQKGWARKILDNQKGRSPAVLAMARAVLSEAA</sequence>
<protein>
    <submittedName>
        <fullName evidence="1">Replication protein P</fullName>
    </submittedName>
</protein>
<dbReference type="Proteomes" id="UP000830925">
    <property type="component" value="Chromosome"/>
</dbReference>
<dbReference type="Pfam" id="PF06992">
    <property type="entry name" value="Phage_lambda_P"/>
    <property type="match status" value="1"/>
</dbReference>
<organism evidence="1 2">
    <name type="scientific">Alcaligenes faecalis</name>
    <dbReference type="NCBI Taxonomy" id="511"/>
    <lineage>
        <taxon>Bacteria</taxon>
        <taxon>Pseudomonadati</taxon>
        <taxon>Pseudomonadota</taxon>
        <taxon>Betaproteobacteria</taxon>
        <taxon>Burkholderiales</taxon>
        <taxon>Alcaligenaceae</taxon>
        <taxon>Alcaligenes</taxon>
    </lineage>
</organism>
<evidence type="ECO:0000313" key="2">
    <source>
        <dbReference type="Proteomes" id="UP000830925"/>
    </source>
</evidence>
<accession>A0AAE9KNF1</accession>
<evidence type="ECO:0000313" key="1">
    <source>
        <dbReference type="EMBL" id="UPL20210.1"/>
    </source>
</evidence>
<dbReference type="RefSeq" id="WP_247965721.1">
    <property type="nucleotide sequence ID" value="NZ_CP095873.1"/>
</dbReference>
<dbReference type="InterPro" id="IPR009731">
    <property type="entry name" value="P-like"/>
</dbReference>
<name>A0AAE9KNF1_ALCFA</name>
<dbReference type="AlphaFoldDB" id="A0AAE9KNF1"/>
<proteinExistence type="predicted"/>
<dbReference type="GO" id="GO:0006270">
    <property type="term" value="P:DNA replication initiation"/>
    <property type="evidence" value="ECO:0007669"/>
    <property type="project" value="InterPro"/>
</dbReference>
<gene>
    <name evidence="1" type="ORF">MXF72_12320</name>
</gene>
<dbReference type="EMBL" id="CP095873">
    <property type="protein sequence ID" value="UPL20210.1"/>
    <property type="molecule type" value="Genomic_DNA"/>
</dbReference>